<sequence>MGGILLIIMKEYLKMVGWHLLVYIAGSCASEHEDPSQYQCRIRVAQSTPTSVLEECVFDAMWVEIPALVYERLPVKQDGFDELYGE</sequence>
<evidence type="ECO:0000256" key="1">
    <source>
        <dbReference type="SAM" id="SignalP"/>
    </source>
</evidence>
<keyword evidence="3" id="KW-1185">Reference proteome</keyword>
<dbReference type="EMBL" id="BMAW01012809">
    <property type="protein sequence ID" value="GFT30501.1"/>
    <property type="molecule type" value="Genomic_DNA"/>
</dbReference>
<evidence type="ECO:0000313" key="2">
    <source>
        <dbReference type="EMBL" id="GFT30501.1"/>
    </source>
</evidence>
<proteinExistence type="predicted"/>
<feature type="chain" id="PRO_5036482869" evidence="1">
    <location>
        <begin position="30"/>
        <end position="86"/>
    </location>
</feature>
<gene>
    <name evidence="2" type="ORF">NPIL_623371</name>
</gene>
<evidence type="ECO:0000313" key="3">
    <source>
        <dbReference type="Proteomes" id="UP000887013"/>
    </source>
</evidence>
<protein>
    <submittedName>
        <fullName evidence="2">Uncharacterized protein</fullName>
    </submittedName>
</protein>
<keyword evidence="1" id="KW-0732">Signal</keyword>
<feature type="signal peptide" evidence="1">
    <location>
        <begin position="1"/>
        <end position="29"/>
    </location>
</feature>
<comment type="caution">
    <text evidence="2">The sequence shown here is derived from an EMBL/GenBank/DDBJ whole genome shotgun (WGS) entry which is preliminary data.</text>
</comment>
<name>A0A8X6NTF2_NEPPI</name>
<accession>A0A8X6NTF2</accession>
<dbReference type="Proteomes" id="UP000887013">
    <property type="component" value="Unassembled WGS sequence"/>
</dbReference>
<dbReference type="AlphaFoldDB" id="A0A8X6NTF2"/>
<reference evidence="2" key="1">
    <citation type="submission" date="2020-08" db="EMBL/GenBank/DDBJ databases">
        <title>Multicomponent nature underlies the extraordinary mechanical properties of spider dragline silk.</title>
        <authorList>
            <person name="Kono N."/>
            <person name="Nakamura H."/>
            <person name="Mori M."/>
            <person name="Yoshida Y."/>
            <person name="Ohtoshi R."/>
            <person name="Malay A.D."/>
            <person name="Moran D.A.P."/>
            <person name="Tomita M."/>
            <person name="Numata K."/>
            <person name="Arakawa K."/>
        </authorList>
    </citation>
    <scope>NUCLEOTIDE SEQUENCE</scope>
</reference>
<organism evidence="2 3">
    <name type="scientific">Nephila pilipes</name>
    <name type="common">Giant wood spider</name>
    <name type="synonym">Nephila maculata</name>
    <dbReference type="NCBI Taxonomy" id="299642"/>
    <lineage>
        <taxon>Eukaryota</taxon>
        <taxon>Metazoa</taxon>
        <taxon>Ecdysozoa</taxon>
        <taxon>Arthropoda</taxon>
        <taxon>Chelicerata</taxon>
        <taxon>Arachnida</taxon>
        <taxon>Araneae</taxon>
        <taxon>Araneomorphae</taxon>
        <taxon>Entelegynae</taxon>
        <taxon>Araneoidea</taxon>
        <taxon>Nephilidae</taxon>
        <taxon>Nephila</taxon>
    </lineage>
</organism>